<organism evidence="2 3">
    <name type="scientific">Actinokineospora diospyrosa</name>
    <dbReference type="NCBI Taxonomy" id="103728"/>
    <lineage>
        <taxon>Bacteria</taxon>
        <taxon>Bacillati</taxon>
        <taxon>Actinomycetota</taxon>
        <taxon>Actinomycetes</taxon>
        <taxon>Pseudonocardiales</taxon>
        <taxon>Pseudonocardiaceae</taxon>
        <taxon>Actinokineospora</taxon>
    </lineage>
</organism>
<proteinExistence type="predicted"/>
<dbReference type="InterPro" id="IPR029068">
    <property type="entry name" value="Glyas_Bleomycin-R_OHBP_Dase"/>
</dbReference>
<feature type="domain" description="VOC" evidence="1">
    <location>
        <begin position="1"/>
        <end position="117"/>
    </location>
</feature>
<evidence type="ECO:0000259" key="1">
    <source>
        <dbReference type="PROSITE" id="PS51819"/>
    </source>
</evidence>
<dbReference type="PANTHER" id="PTHR39175:SF1">
    <property type="entry name" value="FAMILY PROTEIN, PUTATIVE (AFU_ORTHOLOGUE AFUA_3G15060)-RELATED"/>
    <property type="match status" value="1"/>
</dbReference>
<keyword evidence="3" id="KW-1185">Reference proteome</keyword>
<reference evidence="2 3" key="1">
    <citation type="submission" date="2022-06" db="EMBL/GenBank/DDBJ databases">
        <title>Genomic Encyclopedia of Archaeal and Bacterial Type Strains, Phase II (KMG-II): from individual species to whole genera.</title>
        <authorList>
            <person name="Goeker M."/>
        </authorList>
    </citation>
    <scope>NUCLEOTIDE SEQUENCE [LARGE SCALE GENOMIC DNA]</scope>
    <source>
        <strain evidence="2 3">DSM 44255</strain>
    </source>
</reference>
<dbReference type="Gene3D" id="3.10.180.10">
    <property type="entry name" value="2,3-Dihydroxybiphenyl 1,2-Dioxygenase, domain 1"/>
    <property type="match status" value="1"/>
</dbReference>
<dbReference type="RefSeq" id="WP_253885182.1">
    <property type="nucleotide sequence ID" value="NZ_BAAAVB010000006.1"/>
</dbReference>
<sequence>MIHHVQLACPPGGEAAARAFYAGVLGWPELPKPPLLAARGGCWFTIPDGGELHIGVEADFRPARKAHPAFTADVAALAAVLVAAGSPVHWADPAEIPGRPRFHTADPHGNRLEFLAP</sequence>
<dbReference type="SUPFAM" id="SSF54593">
    <property type="entry name" value="Glyoxalase/Bleomycin resistance protein/Dihydroxybiphenyl dioxygenase"/>
    <property type="match status" value="1"/>
</dbReference>
<comment type="caution">
    <text evidence="2">The sequence shown here is derived from an EMBL/GenBank/DDBJ whole genome shotgun (WGS) entry which is preliminary data.</text>
</comment>
<dbReference type="PROSITE" id="PS51819">
    <property type="entry name" value="VOC"/>
    <property type="match status" value="1"/>
</dbReference>
<accession>A0ABT1I6M0</accession>
<dbReference type="EMBL" id="JAMTCO010000002">
    <property type="protein sequence ID" value="MCP2268256.1"/>
    <property type="molecule type" value="Genomic_DNA"/>
</dbReference>
<evidence type="ECO:0000313" key="3">
    <source>
        <dbReference type="Proteomes" id="UP001205185"/>
    </source>
</evidence>
<dbReference type="PANTHER" id="PTHR39175">
    <property type="entry name" value="FAMILY PROTEIN, PUTATIVE (AFU_ORTHOLOGUE AFUA_3G15060)-RELATED"/>
    <property type="match status" value="1"/>
</dbReference>
<dbReference type="Pfam" id="PF18029">
    <property type="entry name" value="Glyoxalase_6"/>
    <property type="match status" value="1"/>
</dbReference>
<evidence type="ECO:0000313" key="2">
    <source>
        <dbReference type="EMBL" id="MCP2268256.1"/>
    </source>
</evidence>
<name>A0ABT1I6M0_9PSEU</name>
<dbReference type="Proteomes" id="UP001205185">
    <property type="component" value="Unassembled WGS sequence"/>
</dbReference>
<dbReference type="InterPro" id="IPR041581">
    <property type="entry name" value="Glyoxalase_6"/>
</dbReference>
<dbReference type="InterPro" id="IPR037523">
    <property type="entry name" value="VOC_core"/>
</dbReference>
<protein>
    <submittedName>
        <fullName evidence="2">Catechol 2,3-dioxygenase</fullName>
    </submittedName>
</protein>
<gene>
    <name evidence="2" type="ORF">LV75_000742</name>
</gene>